<evidence type="ECO:0000313" key="2">
    <source>
        <dbReference type="EMBL" id="KAG7284271.1"/>
    </source>
</evidence>
<organism evidence="2 3">
    <name type="scientific">Staphylotrichum longicolle</name>
    <dbReference type="NCBI Taxonomy" id="669026"/>
    <lineage>
        <taxon>Eukaryota</taxon>
        <taxon>Fungi</taxon>
        <taxon>Dikarya</taxon>
        <taxon>Ascomycota</taxon>
        <taxon>Pezizomycotina</taxon>
        <taxon>Sordariomycetes</taxon>
        <taxon>Sordariomycetidae</taxon>
        <taxon>Sordariales</taxon>
        <taxon>Chaetomiaceae</taxon>
        <taxon>Staphylotrichum</taxon>
    </lineage>
</organism>
<dbReference type="Proteomes" id="UP001197093">
    <property type="component" value="Unassembled WGS sequence"/>
</dbReference>
<accession>A0AAD4END4</accession>
<dbReference type="AlphaFoldDB" id="A0AAD4END4"/>
<feature type="compositionally biased region" description="Basic and acidic residues" evidence="1">
    <location>
        <begin position="46"/>
        <end position="56"/>
    </location>
</feature>
<evidence type="ECO:0000256" key="1">
    <source>
        <dbReference type="SAM" id="MobiDB-lite"/>
    </source>
</evidence>
<comment type="caution">
    <text evidence="2">The sequence shown here is derived from an EMBL/GenBank/DDBJ whole genome shotgun (WGS) entry which is preliminary data.</text>
</comment>
<reference evidence="2" key="1">
    <citation type="submission" date="2023-02" db="EMBL/GenBank/DDBJ databases">
        <authorList>
            <person name="Palmer J.M."/>
        </authorList>
    </citation>
    <scope>NUCLEOTIDE SEQUENCE</scope>
    <source>
        <strain evidence="2">FW57</strain>
    </source>
</reference>
<feature type="compositionally biased region" description="Polar residues" evidence="1">
    <location>
        <begin position="57"/>
        <end position="66"/>
    </location>
</feature>
<feature type="region of interest" description="Disordered" evidence="1">
    <location>
        <begin position="43"/>
        <end position="66"/>
    </location>
</feature>
<proteinExistence type="predicted"/>
<dbReference type="EMBL" id="JAHCVI010000006">
    <property type="protein sequence ID" value="KAG7284271.1"/>
    <property type="molecule type" value="Genomic_DNA"/>
</dbReference>
<keyword evidence="3" id="KW-1185">Reference proteome</keyword>
<evidence type="ECO:0000313" key="3">
    <source>
        <dbReference type="Proteomes" id="UP001197093"/>
    </source>
</evidence>
<gene>
    <name evidence="2" type="ORF">NEMBOFW57_010635</name>
</gene>
<name>A0AAD4END4_9PEZI</name>
<sequence length="66" mass="7348">MVRRALSHRRGTNPLTLDVDTASASASSTPAYVTIPIIVRTASTGRHAEVEQRDKYMQQQQQHGKE</sequence>
<protein>
    <submittedName>
        <fullName evidence="2">Uncharacterized protein</fullName>
    </submittedName>
</protein>